<proteinExistence type="predicted"/>
<reference evidence="1" key="1">
    <citation type="submission" date="2021-04" db="EMBL/GenBank/DDBJ databases">
        <title>Saccharothrix algeriensis WGS.</title>
        <authorList>
            <person name="Stuskova K."/>
            <person name="Hakalova E."/>
            <person name="Tebbal A.B."/>
            <person name="Eichmeier A."/>
        </authorList>
    </citation>
    <scope>NUCLEOTIDE SEQUENCE</scope>
    <source>
        <strain evidence="1">NRRL B-24137</strain>
    </source>
</reference>
<dbReference type="EMBL" id="CP072788">
    <property type="protein sequence ID" value="QTR03229.1"/>
    <property type="molecule type" value="Genomic_DNA"/>
</dbReference>
<dbReference type="Proteomes" id="UP000671828">
    <property type="component" value="Chromosome"/>
</dbReference>
<accession>A0A8T8HXX2</accession>
<dbReference type="AlphaFoldDB" id="A0A8T8HXX2"/>
<dbReference type="InterPro" id="IPR019734">
    <property type="entry name" value="TPR_rpt"/>
</dbReference>
<protein>
    <recommendedName>
        <fullName evidence="3">Tetratricopeptide repeat protein</fullName>
    </recommendedName>
</protein>
<name>A0A8T8HXX2_9PSEU</name>
<dbReference type="InterPro" id="IPR011990">
    <property type="entry name" value="TPR-like_helical_dom_sf"/>
</dbReference>
<evidence type="ECO:0008006" key="3">
    <source>
        <dbReference type="Google" id="ProtNLM"/>
    </source>
</evidence>
<dbReference type="SUPFAM" id="SSF48452">
    <property type="entry name" value="TPR-like"/>
    <property type="match status" value="1"/>
</dbReference>
<organism evidence="1 2">
    <name type="scientific">Saccharothrix algeriensis</name>
    <dbReference type="NCBI Taxonomy" id="173560"/>
    <lineage>
        <taxon>Bacteria</taxon>
        <taxon>Bacillati</taxon>
        <taxon>Actinomycetota</taxon>
        <taxon>Actinomycetes</taxon>
        <taxon>Pseudonocardiales</taxon>
        <taxon>Pseudonocardiaceae</taxon>
        <taxon>Saccharothrix</taxon>
    </lineage>
</organism>
<gene>
    <name evidence="1" type="ORF">J7S33_30495</name>
</gene>
<evidence type="ECO:0000313" key="2">
    <source>
        <dbReference type="Proteomes" id="UP000671828"/>
    </source>
</evidence>
<dbReference type="SMART" id="SM00028">
    <property type="entry name" value="TPR"/>
    <property type="match status" value="3"/>
</dbReference>
<evidence type="ECO:0000313" key="1">
    <source>
        <dbReference type="EMBL" id="QTR03229.1"/>
    </source>
</evidence>
<feature type="non-terminal residue" evidence="1">
    <location>
        <position position="272"/>
    </location>
</feature>
<dbReference type="Gene3D" id="1.25.40.10">
    <property type="entry name" value="Tetratricopeptide repeat domain"/>
    <property type="match status" value="2"/>
</dbReference>
<sequence length="272" mass="28349">MGRSPGDDLLGVRATGHYGPQWTEVRRLVDRAARAHARRRLGRAEALLDAAHRGTLAPDADAGGLDLRARALCNLAGVVADRGRPGEALALFERALAACAEVERAAGDEYGTAAVRCAALVNRAQTLTSLGRAPQALADLAAAERAAGGAAHPLLSFQLRNSRGNALLAAERLAEAEVEFRRALDIALDREPRLAGEAYAGLAALAARTGDRTGAEENLLLAGELRAAAGDDPAGVEEDLARLALRAGRAAEAGQRFTAALRRHERAGDVVG</sequence>